<sequence>MARTTVLVRGRRRPLGVCLAFPALLILALLGSWVAASPRARAPTGYDVLPPARLSPADRTLVAQMESDIIAQTKPARAECTGQDDGCLFWNTFKTAKPVADQRLMKTQLLGHVHRQLAEIGGASMPGVSVAKSRQLDQPGAVVEHIAEILRQSPKVRIVFDIYNIMEDPLNEEEIRNTLLRFCEDVELVEVQADQAPAVASDADLRWSPDAPYAFQCMVRMMPVPTTLAENTVRALRFESMGEVSGDVPESLEHNFIAFHQEAMSKENDPARVSVFLLSSELMLQGSNLHYWPDCFGTNVGCMGTSAPIFWLDTSRTDAFSECKDCPELTRSLLRLITTSLSPVAPEQFLLPQYDLHTHHGHDGSDGDHQHHEDDGAAVTDELFLEFADQHQSASGGSGGSRGHGDTLTAWALAEVARSLGAPRYTGDGSHSDPVTVRFIPLIVGDGAGDVSKGDCNLPNEAFMRGAVSGLGDIAATLWPSADPSPRAVLDTQSSSQHERLAATFARLVASATSKERLNGRVLHSLMDSNDDVFDYESKLHGTSRKSSNIINIYWLCGTRFDTTAAFDVSENRIIIASGRALNQSRLTLVLVQTYFKVATELVVPDIGPSLREKLPWIVRCSIARKSWLAAGLKRTAHAAAMEARHTADLTDFPLNDQDVADLALLVSRHYLGLLRTVEQISPGRCARPIDLADPDRPDTFIHSTPVIAVDTILAHGALMDLFHKTAYLSLMARVKKLSGSIPDFMKRPALEALAGRGKGALVQRVAILLAVVVVVGLVLNKLLTRRRGLVARMKIN</sequence>
<organism evidence="3">
    <name type="scientific">Fonticula alba</name>
    <name type="common">Slime mold</name>
    <dbReference type="NCBI Taxonomy" id="691883"/>
    <lineage>
        <taxon>Eukaryota</taxon>
        <taxon>Rotosphaerida</taxon>
        <taxon>Fonticulaceae</taxon>
        <taxon>Fonticula</taxon>
    </lineage>
</organism>
<reference evidence="3" key="1">
    <citation type="submission" date="2013-04" db="EMBL/GenBank/DDBJ databases">
        <title>The Genome Sequence of Fonticula alba ATCC 38817.</title>
        <authorList>
            <consortium name="The Broad Institute Genomics Platform"/>
            <person name="Russ C."/>
            <person name="Cuomo C."/>
            <person name="Burger G."/>
            <person name="Gray M.W."/>
            <person name="Holland P.W.H."/>
            <person name="King N."/>
            <person name="Lang F.B.F."/>
            <person name="Roger A.J."/>
            <person name="Ruiz-Trillo I."/>
            <person name="Brown M."/>
            <person name="Walker B."/>
            <person name="Young S."/>
            <person name="Zeng Q."/>
            <person name="Gargeya S."/>
            <person name="Fitzgerald M."/>
            <person name="Haas B."/>
            <person name="Abouelleil A."/>
            <person name="Allen A.W."/>
            <person name="Alvarado L."/>
            <person name="Arachchi H.M."/>
            <person name="Berlin A.M."/>
            <person name="Chapman S.B."/>
            <person name="Gainer-Dewar J."/>
            <person name="Goldberg J."/>
            <person name="Griggs A."/>
            <person name="Gujja S."/>
            <person name="Hansen M."/>
            <person name="Howarth C."/>
            <person name="Imamovic A."/>
            <person name="Ireland A."/>
            <person name="Larimer J."/>
            <person name="McCowan C."/>
            <person name="Murphy C."/>
            <person name="Pearson M."/>
            <person name="Poon T.W."/>
            <person name="Priest M."/>
            <person name="Roberts A."/>
            <person name="Saif S."/>
            <person name="Shea T."/>
            <person name="Sisk P."/>
            <person name="Sykes S."/>
            <person name="Wortman J."/>
            <person name="Nusbaum C."/>
            <person name="Birren B."/>
        </authorList>
    </citation>
    <scope>NUCLEOTIDE SEQUENCE [LARGE SCALE GENOMIC DNA]</scope>
    <source>
        <strain evidence="3">ATCC 38817</strain>
    </source>
</reference>
<accession>A0A058ZG86</accession>
<dbReference type="RefSeq" id="XP_009493085.1">
    <property type="nucleotide sequence ID" value="XM_009494810.1"/>
</dbReference>
<proteinExistence type="predicted"/>
<keyword evidence="2" id="KW-1133">Transmembrane helix</keyword>
<evidence type="ECO:0000313" key="4">
    <source>
        <dbReference type="Proteomes" id="UP000030693"/>
    </source>
</evidence>
<keyword evidence="4" id="KW-1185">Reference proteome</keyword>
<evidence type="ECO:0000256" key="1">
    <source>
        <dbReference type="SAM" id="MobiDB-lite"/>
    </source>
</evidence>
<feature type="region of interest" description="Disordered" evidence="1">
    <location>
        <begin position="356"/>
        <end position="375"/>
    </location>
</feature>
<protein>
    <submittedName>
        <fullName evidence="3">Uncharacterized protein</fullName>
    </submittedName>
</protein>
<keyword evidence="2" id="KW-0472">Membrane</keyword>
<name>A0A058ZG86_FONAL</name>
<dbReference type="AlphaFoldDB" id="A0A058ZG86"/>
<dbReference type="EMBL" id="KB932201">
    <property type="protein sequence ID" value="KCV73384.1"/>
    <property type="molecule type" value="Genomic_DNA"/>
</dbReference>
<feature type="transmembrane region" description="Helical" evidence="2">
    <location>
        <begin position="766"/>
        <end position="784"/>
    </location>
</feature>
<evidence type="ECO:0000256" key="2">
    <source>
        <dbReference type="SAM" id="Phobius"/>
    </source>
</evidence>
<dbReference type="Proteomes" id="UP000030693">
    <property type="component" value="Unassembled WGS sequence"/>
</dbReference>
<gene>
    <name evidence="3" type="ORF">H696_00923</name>
</gene>
<keyword evidence="2" id="KW-0812">Transmembrane</keyword>
<dbReference type="GeneID" id="20525648"/>
<evidence type="ECO:0000313" key="3">
    <source>
        <dbReference type="EMBL" id="KCV73384.1"/>
    </source>
</evidence>